<sequence>MKKGWIVAKVYQKENVYEAFNQRLEYIFKHFEHIVVSFSGGKDSGVMLELVHQYYETHHLAEKQIKVSVFYLDYEGNYQQTKDYVHRCIGKFPNFDYYHVCLPVSASCGISMYQSTWLPWDPEHEEIWVSSIPKGAISLENQEFPFFEVGMSDYDFQSKFCQWVHQKSGAKRTAVLVGIRAQESLNRYNAVTRKETFSRFGTIPYSRRIAHNVFNFYPLYDWLFEDVWIANKKFGFDYNHLYDLYLQAGVPFKSMRVANPFHQCGVQSLKLYKAIEPETWGKLVGRVNGANFASLYGGTSAMGYRGVTLPKGHNWESYVDFLLMTLPPETRKIYLKKFCSSIHYWTKKGGALPTTIIDELAKTSLQFERLGAPKNNRKYKQDYEVIRFKAYPDDVPIQSFRLVPSYKRMCITILKNDTSCQYMGFGQTKDELQKKQEAMEKWGAIL</sequence>
<dbReference type="OrthoDB" id="9774475at2"/>
<evidence type="ECO:0000313" key="3">
    <source>
        <dbReference type="Proteomes" id="UP000269374"/>
    </source>
</evidence>
<feature type="domain" description="Phosphoadenosine phosphosulphate reductase" evidence="1">
    <location>
        <begin position="34"/>
        <end position="95"/>
    </location>
</feature>
<dbReference type="PANTHER" id="PTHR30083">
    <property type="entry name" value="TRANSCRIPTIONAL REGULATOR-RELATED"/>
    <property type="match status" value="1"/>
</dbReference>
<dbReference type="KEGG" id="lact:D7I46_04980"/>
<dbReference type="Gene3D" id="3.40.50.620">
    <property type="entry name" value="HUPs"/>
    <property type="match status" value="1"/>
</dbReference>
<dbReference type="Pfam" id="PF01507">
    <property type="entry name" value="PAPS_reduct"/>
    <property type="match status" value="2"/>
</dbReference>
<dbReference type="InterPro" id="IPR014729">
    <property type="entry name" value="Rossmann-like_a/b/a_fold"/>
</dbReference>
<protein>
    <submittedName>
        <fullName evidence="2">DUF3440 domain-containing protein</fullName>
    </submittedName>
</protein>
<gene>
    <name evidence="2" type="ORF">D7I46_04980</name>
</gene>
<name>A0A387BEK9_9LACT</name>
<dbReference type="PANTHER" id="PTHR30083:SF0">
    <property type="entry name" value="3'-PHOSPHOADENOSINE 5'-PHOSPHOSULFATE SULFOTRANSFERASE (PAPS REDUCTASE)_FAD SYNTHETASE"/>
    <property type="match status" value="1"/>
</dbReference>
<evidence type="ECO:0000313" key="2">
    <source>
        <dbReference type="EMBL" id="AYG00502.1"/>
    </source>
</evidence>
<proteinExistence type="predicted"/>
<feature type="domain" description="Phosphoadenosine phosphosulphate reductase" evidence="1">
    <location>
        <begin position="168"/>
        <end position="243"/>
    </location>
</feature>
<dbReference type="GO" id="GO:0003824">
    <property type="term" value="F:catalytic activity"/>
    <property type="evidence" value="ECO:0007669"/>
    <property type="project" value="InterPro"/>
</dbReference>
<dbReference type="InterPro" id="IPR002500">
    <property type="entry name" value="PAPS_reduct_dom"/>
</dbReference>
<evidence type="ECO:0000259" key="1">
    <source>
        <dbReference type="Pfam" id="PF01507"/>
    </source>
</evidence>
<keyword evidence="3" id="KW-1185">Reference proteome</keyword>
<dbReference type="EMBL" id="CP032627">
    <property type="protein sequence ID" value="AYG00502.1"/>
    <property type="molecule type" value="Genomic_DNA"/>
</dbReference>
<dbReference type="Proteomes" id="UP000269374">
    <property type="component" value="Chromosome"/>
</dbReference>
<dbReference type="InterPro" id="IPR021845">
    <property type="entry name" value="DUF3440"/>
</dbReference>
<dbReference type="GO" id="GO:0071453">
    <property type="term" value="P:cellular response to oxygen levels"/>
    <property type="evidence" value="ECO:0007669"/>
    <property type="project" value="TreeGrafter"/>
</dbReference>
<dbReference type="Pfam" id="PF11922">
    <property type="entry name" value="DUF3440"/>
    <property type="match status" value="1"/>
</dbReference>
<accession>A0A387BEK9</accession>
<reference evidence="2 3" key="1">
    <citation type="submission" date="2018-09" db="EMBL/GenBank/DDBJ databases">
        <title>Genome sequencing of strain 1JSPR-7.</title>
        <authorList>
            <person name="Heo J."/>
            <person name="Kim S.-J."/>
            <person name="Kwon S.-W."/>
        </authorList>
    </citation>
    <scope>NUCLEOTIDE SEQUENCE [LARGE SCALE GENOMIC DNA]</scope>
    <source>
        <strain evidence="2 3">1JSPR-7</strain>
    </source>
</reference>
<dbReference type="AlphaFoldDB" id="A0A387BEK9"/>
<organism evidence="2 3">
    <name type="scientific">Lactococcus allomyrinae</name>
    <dbReference type="NCBI Taxonomy" id="2419773"/>
    <lineage>
        <taxon>Bacteria</taxon>
        <taxon>Bacillati</taxon>
        <taxon>Bacillota</taxon>
        <taxon>Bacilli</taxon>
        <taxon>Lactobacillales</taxon>
        <taxon>Streptococcaceae</taxon>
        <taxon>Lactococcus</taxon>
    </lineage>
</organism>
<dbReference type="SUPFAM" id="SSF52402">
    <property type="entry name" value="Adenine nucleotide alpha hydrolases-like"/>
    <property type="match status" value="1"/>
</dbReference>